<evidence type="ECO:0000313" key="3">
    <source>
        <dbReference type="Proteomes" id="UP000422569"/>
    </source>
</evidence>
<dbReference type="AlphaFoldDB" id="A0A6B8M8K7"/>
<evidence type="ECO:0000313" key="2">
    <source>
        <dbReference type="EMBL" id="QGM97959.1"/>
    </source>
</evidence>
<reference evidence="2 3" key="1">
    <citation type="submission" date="2019-09" db="EMBL/GenBank/DDBJ databases">
        <title>Isolation and complete genome sequencing of Methylocystis species.</title>
        <authorList>
            <person name="Rumah B.L."/>
            <person name="Stead C.E."/>
            <person name="Stevens B.C."/>
            <person name="Minton N.P."/>
            <person name="Grosse-Honebrink A."/>
            <person name="Zhang Y."/>
        </authorList>
    </citation>
    <scope>NUCLEOTIDE SEQUENCE [LARGE SCALE GENOMIC DNA]</scope>
    <source>
        <strain evidence="2 3">BRCS2</strain>
    </source>
</reference>
<protein>
    <submittedName>
        <fullName evidence="2">Uncharacterized protein</fullName>
    </submittedName>
</protein>
<dbReference type="KEGG" id="mpar:F7D14_11060"/>
<feature type="coiled-coil region" evidence="1">
    <location>
        <begin position="24"/>
        <end position="79"/>
    </location>
</feature>
<keyword evidence="3" id="KW-1185">Reference proteome</keyword>
<dbReference type="RefSeq" id="WP_026016168.1">
    <property type="nucleotide sequence ID" value="NZ_CP044331.1"/>
</dbReference>
<proteinExistence type="predicted"/>
<accession>A0A6B8M8K7</accession>
<dbReference type="EMBL" id="CP044331">
    <property type="protein sequence ID" value="QGM97959.1"/>
    <property type="molecule type" value="Genomic_DNA"/>
</dbReference>
<organism evidence="2 3">
    <name type="scientific">Methylocystis parvus</name>
    <dbReference type="NCBI Taxonomy" id="134"/>
    <lineage>
        <taxon>Bacteria</taxon>
        <taxon>Pseudomonadati</taxon>
        <taxon>Pseudomonadota</taxon>
        <taxon>Alphaproteobacteria</taxon>
        <taxon>Hyphomicrobiales</taxon>
        <taxon>Methylocystaceae</taxon>
        <taxon>Methylocystis</taxon>
    </lineage>
</organism>
<dbReference type="Proteomes" id="UP000422569">
    <property type="component" value="Chromosome"/>
</dbReference>
<name>A0A6B8M8K7_9HYPH</name>
<sequence length="206" mass="22596">MAAKTDIELALTELEAGKFSFRMVEAITNHVTALENDLARVNETNESAARMLREQEYTISRLEGELRKVNARVHALVKANALSEAALRAAKRGAAVLSDVSVIAGEQAVALSKKTAAWLSTIDLAAEFERAKSYPATQKAQAAIANFDPQAEWRKLQSHPLTDKASRELHAAWLKAEEYLPVVQKQLAALVEKSTDFIANLNKKSV</sequence>
<gene>
    <name evidence="2" type="ORF">F7D14_11060</name>
</gene>
<evidence type="ECO:0000256" key="1">
    <source>
        <dbReference type="SAM" id="Coils"/>
    </source>
</evidence>
<keyword evidence="1" id="KW-0175">Coiled coil</keyword>